<evidence type="ECO:0000313" key="2">
    <source>
        <dbReference type="EMBL" id="VVC25662.1"/>
    </source>
</evidence>
<evidence type="ECO:0000256" key="1">
    <source>
        <dbReference type="SAM" id="MobiDB-lite"/>
    </source>
</evidence>
<sequence>MASTNRATSEANRPKYSRVWSHTDHGTTPDLIESFARFTLTKHSTNKDDKVVQWSKNQGHRSVTVAAQHKHSTVHGAVKFLKRHESSKI</sequence>
<accession>A0A5E4M537</accession>
<gene>
    <name evidence="2" type="ORF">CINCED_3A024300</name>
</gene>
<organism evidence="2 3">
    <name type="scientific">Cinara cedri</name>
    <dbReference type="NCBI Taxonomy" id="506608"/>
    <lineage>
        <taxon>Eukaryota</taxon>
        <taxon>Metazoa</taxon>
        <taxon>Ecdysozoa</taxon>
        <taxon>Arthropoda</taxon>
        <taxon>Hexapoda</taxon>
        <taxon>Insecta</taxon>
        <taxon>Pterygota</taxon>
        <taxon>Neoptera</taxon>
        <taxon>Paraneoptera</taxon>
        <taxon>Hemiptera</taxon>
        <taxon>Sternorrhyncha</taxon>
        <taxon>Aphidomorpha</taxon>
        <taxon>Aphidoidea</taxon>
        <taxon>Aphididae</taxon>
        <taxon>Lachninae</taxon>
        <taxon>Cinara</taxon>
    </lineage>
</organism>
<dbReference type="AlphaFoldDB" id="A0A5E4M537"/>
<name>A0A5E4M537_9HEMI</name>
<keyword evidence="3" id="KW-1185">Reference proteome</keyword>
<proteinExistence type="predicted"/>
<reference evidence="2 3" key="1">
    <citation type="submission" date="2019-08" db="EMBL/GenBank/DDBJ databases">
        <authorList>
            <person name="Alioto T."/>
            <person name="Alioto T."/>
            <person name="Gomez Garrido J."/>
        </authorList>
    </citation>
    <scope>NUCLEOTIDE SEQUENCE [LARGE SCALE GENOMIC DNA]</scope>
</reference>
<protein>
    <submittedName>
        <fullName evidence="2">Uncharacterized protein</fullName>
    </submittedName>
</protein>
<dbReference type="EMBL" id="CABPRJ010000017">
    <property type="protein sequence ID" value="VVC25662.1"/>
    <property type="molecule type" value="Genomic_DNA"/>
</dbReference>
<feature type="region of interest" description="Disordered" evidence="1">
    <location>
        <begin position="1"/>
        <end position="27"/>
    </location>
</feature>
<dbReference type="Proteomes" id="UP000325440">
    <property type="component" value="Unassembled WGS sequence"/>
</dbReference>
<feature type="compositionally biased region" description="Polar residues" evidence="1">
    <location>
        <begin position="1"/>
        <end position="11"/>
    </location>
</feature>
<evidence type="ECO:0000313" key="3">
    <source>
        <dbReference type="Proteomes" id="UP000325440"/>
    </source>
</evidence>